<evidence type="ECO:0000256" key="7">
    <source>
        <dbReference type="SAM" id="Phobius"/>
    </source>
</evidence>
<evidence type="ECO:0000256" key="2">
    <source>
        <dbReference type="ARBA" id="ARBA00022475"/>
    </source>
</evidence>
<keyword evidence="2" id="KW-1003">Cell membrane</keyword>
<evidence type="ECO:0000256" key="4">
    <source>
        <dbReference type="ARBA" id="ARBA00022748"/>
    </source>
</evidence>
<evidence type="ECO:0000313" key="9">
    <source>
        <dbReference type="EMBL" id="MFC3908079.1"/>
    </source>
</evidence>
<keyword evidence="10" id="KW-1185">Reference proteome</keyword>
<dbReference type="InterPro" id="IPR013740">
    <property type="entry name" value="Redoxin"/>
</dbReference>
<feature type="transmembrane region" description="Helical" evidence="7">
    <location>
        <begin position="76"/>
        <end position="94"/>
    </location>
</feature>
<feature type="transmembrane region" description="Helical" evidence="7">
    <location>
        <begin position="202"/>
        <end position="224"/>
    </location>
</feature>
<feature type="transmembrane region" description="Helical" evidence="7">
    <location>
        <begin position="43"/>
        <end position="64"/>
    </location>
</feature>
<evidence type="ECO:0000313" key="10">
    <source>
        <dbReference type="Proteomes" id="UP001595758"/>
    </source>
</evidence>
<dbReference type="PANTHER" id="PTHR42852">
    <property type="entry name" value="THIOL:DISULFIDE INTERCHANGE PROTEIN DSBE"/>
    <property type="match status" value="1"/>
</dbReference>
<dbReference type="EMBL" id="JBHSAB010000002">
    <property type="protein sequence ID" value="MFC3908079.1"/>
    <property type="molecule type" value="Genomic_DNA"/>
</dbReference>
<dbReference type="RefSeq" id="WP_382341031.1">
    <property type="nucleotide sequence ID" value="NZ_JBHSAB010000002.1"/>
</dbReference>
<feature type="transmembrane region" description="Helical" evidence="7">
    <location>
        <begin position="124"/>
        <end position="151"/>
    </location>
</feature>
<feature type="transmembrane region" description="Helical" evidence="7">
    <location>
        <begin position="157"/>
        <end position="181"/>
    </location>
</feature>
<dbReference type="Proteomes" id="UP001595758">
    <property type="component" value="Unassembled WGS sequence"/>
</dbReference>
<feature type="transmembrane region" description="Helical" evidence="7">
    <location>
        <begin position="15"/>
        <end position="36"/>
    </location>
</feature>
<dbReference type="InterPro" id="IPR050553">
    <property type="entry name" value="Thioredoxin_ResA/DsbE_sf"/>
</dbReference>
<keyword evidence="4" id="KW-0201">Cytochrome c-type biogenesis</keyword>
<comment type="caution">
    <text evidence="9">The sequence shown here is derived from an EMBL/GenBank/DDBJ whole genome shotgun (WGS) entry which is preliminary data.</text>
</comment>
<feature type="domain" description="Thioredoxin" evidence="8">
    <location>
        <begin position="243"/>
        <end position="388"/>
    </location>
</feature>
<accession>A0ABV8CDM8</accession>
<dbReference type="CDD" id="cd03012">
    <property type="entry name" value="TlpA_like_DipZ_like"/>
    <property type="match status" value="1"/>
</dbReference>
<dbReference type="InterPro" id="IPR003834">
    <property type="entry name" value="Cyt_c_assmbl_TM_dom"/>
</dbReference>
<dbReference type="SUPFAM" id="SSF52833">
    <property type="entry name" value="Thioredoxin-like"/>
    <property type="match status" value="1"/>
</dbReference>
<dbReference type="PROSITE" id="PS51352">
    <property type="entry name" value="THIOREDOXIN_2"/>
    <property type="match status" value="1"/>
</dbReference>
<dbReference type="Pfam" id="PF02683">
    <property type="entry name" value="DsbD_TM"/>
    <property type="match status" value="1"/>
</dbReference>
<dbReference type="Gene3D" id="2.60.120.260">
    <property type="entry name" value="Galactose-binding domain-like"/>
    <property type="match status" value="1"/>
</dbReference>
<organism evidence="9 10">
    <name type="scientific">Legionella dresdenensis</name>
    <dbReference type="NCBI Taxonomy" id="450200"/>
    <lineage>
        <taxon>Bacteria</taxon>
        <taxon>Pseudomonadati</taxon>
        <taxon>Pseudomonadota</taxon>
        <taxon>Gammaproteobacteria</taxon>
        <taxon>Legionellales</taxon>
        <taxon>Legionellaceae</taxon>
        <taxon>Legionella</taxon>
    </lineage>
</organism>
<dbReference type="PANTHER" id="PTHR42852:SF13">
    <property type="entry name" value="PROTEIN DIPZ"/>
    <property type="match status" value="1"/>
</dbReference>
<proteinExistence type="predicted"/>
<name>A0ABV8CDM8_9GAMM</name>
<dbReference type="InterPro" id="IPR041017">
    <property type="entry name" value="Thioredoxin_10"/>
</dbReference>
<reference evidence="10" key="1">
    <citation type="journal article" date="2019" name="Int. J. Syst. Evol. Microbiol.">
        <title>The Global Catalogue of Microorganisms (GCM) 10K type strain sequencing project: providing services to taxonomists for standard genome sequencing and annotation.</title>
        <authorList>
            <consortium name="The Broad Institute Genomics Platform"/>
            <consortium name="The Broad Institute Genome Sequencing Center for Infectious Disease"/>
            <person name="Wu L."/>
            <person name="Ma J."/>
        </authorList>
    </citation>
    <scope>NUCLEOTIDE SEQUENCE [LARGE SCALE GENOMIC DNA]</scope>
    <source>
        <strain evidence="10">CCUG 59858</strain>
    </source>
</reference>
<evidence type="ECO:0000256" key="6">
    <source>
        <dbReference type="ARBA" id="ARBA00023136"/>
    </source>
</evidence>
<dbReference type="InterPro" id="IPR036249">
    <property type="entry name" value="Thioredoxin-like_sf"/>
</dbReference>
<gene>
    <name evidence="9" type="ORF">ACFORL_03175</name>
</gene>
<dbReference type="Pfam" id="PF17991">
    <property type="entry name" value="Thioredoxin_10"/>
    <property type="match status" value="1"/>
</dbReference>
<keyword evidence="3 7" id="KW-0812">Transmembrane</keyword>
<dbReference type="InterPro" id="IPR013766">
    <property type="entry name" value="Thioredoxin_domain"/>
</dbReference>
<dbReference type="Gene3D" id="3.40.30.10">
    <property type="entry name" value="Glutaredoxin"/>
    <property type="match status" value="1"/>
</dbReference>
<evidence type="ECO:0000256" key="3">
    <source>
        <dbReference type="ARBA" id="ARBA00022692"/>
    </source>
</evidence>
<dbReference type="Pfam" id="PF08534">
    <property type="entry name" value="Redoxin"/>
    <property type="match status" value="1"/>
</dbReference>
<evidence type="ECO:0000256" key="1">
    <source>
        <dbReference type="ARBA" id="ARBA00004651"/>
    </source>
</evidence>
<keyword evidence="5 7" id="KW-1133">Transmembrane helix</keyword>
<evidence type="ECO:0000259" key="8">
    <source>
        <dbReference type="PROSITE" id="PS51352"/>
    </source>
</evidence>
<sequence length="530" mass="58517">MINLTQTLLAFGEGLGLAFSPCILPVLPLIFAASAVGGRWRPLQIIIGFILSFTFFSLISRQLLIATGLRLDQIQSAAYFFLLVFGLVMIIPLLEAKFAAMTNSIANKAQQASKNRFSEQTGGALLVGALIGIVWTPCSGPILAIALLQVIQAQTNWQAIGIILAFGIGAGIPMLTAGYFGRIFSQQLTKLTRHTTAIRRSMGVLIIIFALFGLSGFNVGEWVATRNQATEQIVSQDKLLNGLTLSYPAPEISGISNWINSPPLTIEKLKGKVVLVDFWTYSCINCIRTLPYIKSWYQKYKDNGLVVIGVHSPEFVFEQDLDNVKQAVKKFGITYPVALDNQFATWRNYTNHYWPAHYLIDRNGQVVYIHFGEGEYDITENNIRYLLNLSPQNNLNAAEPPISREQTPETYLGTARAQNQSSALLPPLHHWALQGSWLAKPQYIEAKSAGAAITLHYQAQKVFLVIANGKPTPGKITVLVSGKEKELTITENRLYEIVSNSNMVDADVTIKAQSPGIRLFAFTFESSATK</sequence>
<keyword evidence="6 7" id="KW-0472">Membrane</keyword>
<protein>
    <submittedName>
        <fullName evidence="9">Cytochrome c biogenesis protein DipZ</fullName>
    </submittedName>
</protein>
<comment type="subcellular location">
    <subcellularLocation>
        <location evidence="1">Cell membrane</location>
        <topology evidence="1">Multi-pass membrane protein</topology>
    </subcellularLocation>
</comment>
<evidence type="ECO:0000256" key="5">
    <source>
        <dbReference type="ARBA" id="ARBA00022989"/>
    </source>
</evidence>